<dbReference type="Proteomes" id="UP001059596">
    <property type="component" value="Unassembled WGS sequence"/>
</dbReference>
<evidence type="ECO:0000313" key="2">
    <source>
        <dbReference type="Proteomes" id="UP001059596"/>
    </source>
</evidence>
<gene>
    <name evidence="1" type="ORF">M5D96_005096</name>
</gene>
<dbReference type="EMBL" id="JAMKOV010000002">
    <property type="protein sequence ID" value="KAI8043758.1"/>
    <property type="molecule type" value="Genomic_DNA"/>
</dbReference>
<comment type="caution">
    <text evidence="1">The sequence shown here is derived from an EMBL/GenBank/DDBJ whole genome shotgun (WGS) entry which is preliminary data.</text>
</comment>
<protein>
    <submittedName>
        <fullName evidence="1">Uncharacterized protein</fullName>
    </submittedName>
</protein>
<sequence length="102" mass="11883">MQSFTFRSSPTTPCSARCFSDNESVIECHITDDCDAAKWTMQKQQGDGIRKNVQENCHNRRKSCSSGLQRSQRSWRRAIRIPELLTNKYILTFKQRKRIAKA</sequence>
<accession>A0A9P9YVA0</accession>
<proteinExistence type="predicted"/>
<reference evidence="1" key="1">
    <citation type="journal article" date="2023" name="Genome Biol. Evol.">
        <title>Long-read-based Genome Assembly of Drosophila gunungcola Reveals Fewer Chemosensory Genes in Flower-breeding Species.</title>
        <authorList>
            <person name="Negi A."/>
            <person name="Liao B.Y."/>
            <person name="Yeh S.D."/>
        </authorList>
    </citation>
    <scope>NUCLEOTIDE SEQUENCE</scope>
    <source>
        <strain evidence="1">Sukarami</strain>
    </source>
</reference>
<keyword evidence="2" id="KW-1185">Reference proteome</keyword>
<evidence type="ECO:0000313" key="1">
    <source>
        <dbReference type="EMBL" id="KAI8043758.1"/>
    </source>
</evidence>
<organism evidence="1 2">
    <name type="scientific">Drosophila gunungcola</name>
    <name type="common">fruit fly</name>
    <dbReference type="NCBI Taxonomy" id="103775"/>
    <lineage>
        <taxon>Eukaryota</taxon>
        <taxon>Metazoa</taxon>
        <taxon>Ecdysozoa</taxon>
        <taxon>Arthropoda</taxon>
        <taxon>Hexapoda</taxon>
        <taxon>Insecta</taxon>
        <taxon>Pterygota</taxon>
        <taxon>Neoptera</taxon>
        <taxon>Endopterygota</taxon>
        <taxon>Diptera</taxon>
        <taxon>Brachycera</taxon>
        <taxon>Muscomorpha</taxon>
        <taxon>Ephydroidea</taxon>
        <taxon>Drosophilidae</taxon>
        <taxon>Drosophila</taxon>
        <taxon>Sophophora</taxon>
    </lineage>
</organism>
<name>A0A9P9YVA0_9MUSC</name>
<dbReference type="AlphaFoldDB" id="A0A9P9YVA0"/>